<protein>
    <recommendedName>
        <fullName evidence="4">Integral membrane protein</fullName>
    </recommendedName>
</protein>
<feature type="transmembrane region" description="Helical" evidence="1">
    <location>
        <begin position="123"/>
        <end position="147"/>
    </location>
</feature>
<gene>
    <name evidence="2" type="ORF">ARMOST_01121</name>
</gene>
<feature type="transmembrane region" description="Helical" evidence="1">
    <location>
        <begin position="206"/>
        <end position="224"/>
    </location>
</feature>
<reference evidence="3" key="1">
    <citation type="journal article" date="2017" name="Nat. Ecol. Evol.">
        <title>Genome expansion and lineage-specific genetic innovations in the forest pathogenic fungi Armillaria.</title>
        <authorList>
            <person name="Sipos G."/>
            <person name="Prasanna A.N."/>
            <person name="Walter M.C."/>
            <person name="O'Connor E."/>
            <person name="Balint B."/>
            <person name="Krizsan K."/>
            <person name="Kiss B."/>
            <person name="Hess J."/>
            <person name="Varga T."/>
            <person name="Slot J."/>
            <person name="Riley R."/>
            <person name="Boka B."/>
            <person name="Rigling D."/>
            <person name="Barry K."/>
            <person name="Lee J."/>
            <person name="Mihaltcheva S."/>
            <person name="LaButti K."/>
            <person name="Lipzen A."/>
            <person name="Waldron R."/>
            <person name="Moloney N.M."/>
            <person name="Sperisen C."/>
            <person name="Kredics L."/>
            <person name="Vagvoelgyi C."/>
            <person name="Patrignani A."/>
            <person name="Fitzpatrick D."/>
            <person name="Nagy I."/>
            <person name="Doyle S."/>
            <person name="Anderson J.B."/>
            <person name="Grigoriev I.V."/>
            <person name="Gueldener U."/>
            <person name="Muensterkoetter M."/>
            <person name="Nagy L.G."/>
        </authorList>
    </citation>
    <scope>NUCLEOTIDE SEQUENCE [LARGE SCALE GENOMIC DNA]</scope>
    <source>
        <strain evidence="3">C18/9</strain>
    </source>
</reference>
<evidence type="ECO:0000313" key="3">
    <source>
        <dbReference type="Proteomes" id="UP000219338"/>
    </source>
</evidence>
<dbReference type="Proteomes" id="UP000219338">
    <property type="component" value="Unassembled WGS sequence"/>
</dbReference>
<dbReference type="OMA" id="FMIAVSM"/>
<keyword evidence="1" id="KW-1133">Transmembrane helix</keyword>
<feature type="transmembrane region" description="Helical" evidence="1">
    <location>
        <begin position="167"/>
        <end position="185"/>
    </location>
</feature>
<organism evidence="2 3">
    <name type="scientific">Armillaria ostoyae</name>
    <name type="common">Armillaria root rot fungus</name>
    <dbReference type="NCBI Taxonomy" id="47428"/>
    <lineage>
        <taxon>Eukaryota</taxon>
        <taxon>Fungi</taxon>
        <taxon>Dikarya</taxon>
        <taxon>Basidiomycota</taxon>
        <taxon>Agaricomycotina</taxon>
        <taxon>Agaricomycetes</taxon>
        <taxon>Agaricomycetidae</taxon>
        <taxon>Agaricales</taxon>
        <taxon>Marasmiineae</taxon>
        <taxon>Physalacriaceae</taxon>
        <taxon>Armillaria</taxon>
    </lineage>
</organism>
<dbReference type="PANTHER" id="PTHR35179">
    <property type="entry name" value="PROTEIN CBG02620"/>
    <property type="match status" value="1"/>
</dbReference>
<feature type="transmembrane region" description="Helical" evidence="1">
    <location>
        <begin position="23"/>
        <end position="45"/>
    </location>
</feature>
<name>A0A284QN24_ARMOS</name>
<sequence>MAIDVGFKTETEFEPLKVTRGDLILGSIVFGFFFGFAINVAWSAIRETRRARRFSAYIFMIWLEIAADLGFAITAWGYLSGHFPPGIGVFLMVIICWICQVQCLMLIIVNRLCILYSEPRQRLILKATVAGIVGCISIATGCIWIPAQLQISHRYIWLNHWWDRVEKSIYLLLDLSLNILFIRMVKTRLVKHGLKKYDKVMRFNEYIIIVSIGMDILLLGTTFLRNTFVYCQFHPVVYIVKLQIEMTMSRLLIKVARSTGINVYNEEKGGITSDSLSGNKTTNHGGVAVQIQTQVFTHAEGPDEYELDRRDVKDQTLQLQEAESVNSSGEIIKVSPV</sequence>
<dbReference type="OrthoDB" id="3205825at2759"/>
<dbReference type="PANTHER" id="PTHR35179:SF1">
    <property type="entry name" value="INTEGRAL MEMBRANE PROTEIN"/>
    <property type="match status" value="1"/>
</dbReference>
<keyword evidence="3" id="KW-1185">Reference proteome</keyword>
<dbReference type="EMBL" id="FUEG01000001">
    <property type="protein sequence ID" value="SJK97866.1"/>
    <property type="molecule type" value="Genomic_DNA"/>
</dbReference>
<accession>A0A284QN24</accession>
<feature type="transmembrane region" description="Helical" evidence="1">
    <location>
        <begin position="57"/>
        <end position="79"/>
    </location>
</feature>
<feature type="transmembrane region" description="Helical" evidence="1">
    <location>
        <begin position="85"/>
        <end position="111"/>
    </location>
</feature>
<evidence type="ECO:0000313" key="2">
    <source>
        <dbReference type="EMBL" id="SJK97866.1"/>
    </source>
</evidence>
<evidence type="ECO:0008006" key="4">
    <source>
        <dbReference type="Google" id="ProtNLM"/>
    </source>
</evidence>
<evidence type="ECO:0000256" key="1">
    <source>
        <dbReference type="SAM" id="Phobius"/>
    </source>
</evidence>
<dbReference type="AlphaFoldDB" id="A0A284QN24"/>
<keyword evidence="1" id="KW-0812">Transmembrane</keyword>
<keyword evidence="1" id="KW-0472">Membrane</keyword>
<proteinExistence type="predicted"/>